<protein>
    <submittedName>
        <fullName evidence="3">Uncharacterized protein</fullName>
    </submittedName>
</protein>
<evidence type="ECO:0000313" key="2">
    <source>
        <dbReference type="Proteomes" id="UP000887574"/>
    </source>
</evidence>
<reference evidence="3" key="1">
    <citation type="submission" date="2022-11" db="UniProtKB">
        <authorList>
            <consortium name="WormBaseParasite"/>
        </authorList>
    </citation>
    <scope>IDENTIFICATION</scope>
</reference>
<evidence type="ECO:0000313" key="3">
    <source>
        <dbReference type="WBParaSite" id="jg17728"/>
    </source>
</evidence>
<dbReference type="Proteomes" id="UP000887574">
    <property type="component" value="Unplaced"/>
</dbReference>
<evidence type="ECO:0000256" key="1">
    <source>
        <dbReference type="SAM" id="MobiDB-lite"/>
    </source>
</evidence>
<sequence>MDEYTSVITKATAAERANETATFETFLTEQGIEAALERASDFMTKLQDKLTGWRIEIKKRHSKLEVKAVSQHMTTPASSVHLPSLLLNKFKDDKHWNTTKFVATLSNLLEKEEALQGICSLSFSEKKIIKSKSGGKKKKVKHTALRKKKRTNPKSKQQQSGVTTDKFQLGKHHTRLDFQPPPQGSYFTSLPSQRSPLARANTENTRLFPCWMCNGSHWPSDCDQYTTGEQRKAKLYSSTDVLTVADQATPPETVVFEEDMLLLQANPQSPVLHEPGWTTGQWTTANPENPDLRGPAYLAFDTMSHKTFIAEEVKEKLKLKNGLKDEFKLWGINDKGRGPTLYSTNKVKIHIQRKDKGYITITPTVMKECVPTPTRMALLTSESLEALNKETLLLPVCTKKPDLLIGWTNTICSRSRFCEDFQAGLCYWTQQLDISYVEKDNFNASPTP</sequence>
<keyword evidence="2" id="KW-1185">Reference proteome</keyword>
<name>A0A915DCC5_9BILA</name>
<feature type="compositionally biased region" description="Basic residues" evidence="1">
    <location>
        <begin position="132"/>
        <end position="153"/>
    </location>
</feature>
<dbReference type="WBParaSite" id="jg17728">
    <property type="protein sequence ID" value="jg17728"/>
    <property type="gene ID" value="jg17728"/>
</dbReference>
<dbReference type="AlphaFoldDB" id="A0A915DCC5"/>
<feature type="region of interest" description="Disordered" evidence="1">
    <location>
        <begin position="132"/>
        <end position="169"/>
    </location>
</feature>
<feature type="compositionally biased region" description="Polar residues" evidence="1">
    <location>
        <begin position="154"/>
        <end position="166"/>
    </location>
</feature>
<organism evidence="2 3">
    <name type="scientific">Ditylenchus dipsaci</name>
    <dbReference type="NCBI Taxonomy" id="166011"/>
    <lineage>
        <taxon>Eukaryota</taxon>
        <taxon>Metazoa</taxon>
        <taxon>Ecdysozoa</taxon>
        <taxon>Nematoda</taxon>
        <taxon>Chromadorea</taxon>
        <taxon>Rhabditida</taxon>
        <taxon>Tylenchina</taxon>
        <taxon>Tylenchomorpha</taxon>
        <taxon>Sphaerularioidea</taxon>
        <taxon>Anguinidae</taxon>
        <taxon>Anguininae</taxon>
        <taxon>Ditylenchus</taxon>
    </lineage>
</organism>
<accession>A0A915DCC5</accession>
<proteinExistence type="predicted"/>